<dbReference type="SUPFAM" id="SSF51735">
    <property type="entry name" value="NAD(P)-binding Rossmann-fold domains"/>
    <property type="match status" value="1"/>
</dbReference>
<dbReference type="Proteomes" id="UP000323567">
    <property type="component" value="Unassembled WGS sequence"/>
</dbReference>
<name>A0A5B3GEU8_9BACT</name>
<dbReference type="PANTHER" id="PTHR42901:SF1">
    <property type="entry name" value="ALCOHOL DEHYDROGENASE"/>
    <property type="match status" value="1"/>
</dbReference>
<protein>
    <submittedName>
        <fullName evidence="4">SDR family NAD(P)-dependent oxidoreductase</fullName>
    </submittedName>
</protein>
<gene>
    <name evidence="4" type="ORF">F2Y13_00360</name>
</gene>
<dbReference type="RefSeq" id="WP_149886809.1">
    <property type="nucleotide sequence ID" value="NZ_VVXK01000001.1"/>
</dbReference>
<accession>A0A5B3GEU8</accession>
<dbReference type="AlphaFoldDB" id="A0A5B3GEU8"/>
<dbReference type="Pfam" id="PF00106">
    <property type="entry name" value="adh_short"/>
    <property type="match status" value="1"/>
</dbReference>
<evidence type="ECO:0000256" key="1">
    <source>
        <dbReference type="ARBA" id="ARBA00006484"/>
    </source>
</evidence>
<dbReference type="InterPro" id="IPR020904">
    <property type="entry name" value="Sc_DH/Rdtase_CS"/>
</dbReference>
<comment type="caution">
    <text evidence="4">The sequence shown here is derived from an EMBL/GenBank/DDBJ whole genome shotgun (WGS) entry which is preliminary data.</text>
</comment>
<dbReference type="Gene3D" id="3.40.50.720">
    <property type="entry name" value="NAD(P)-binding Rossmann-like Domain"/>
    <property type="match status" value="1"/>
</dbReference>
<dbReference type="PRINTS" id="PR00080">
    <property type="entry name" value="SDRFAMILY"/>
</dbReference>
<proteinExistence type="inferred from homology"/>
<comment type="similarity">
    <text evidence="1 3">Belongs to the short-chain dehydrogenases/reductases (SDR) family.</text>
</comment>
<dbReference type="PANTHER" id="PTHR42901">
    <property type="entry name" value="ALCOHOL DEHYDROGENASE"/>
    <property type="match status" value="1"/>
</dbReference>
<evidence type="ECO:0000313" key="4">
    <source>
        <dbReference type="EMBL" id="KAA2371957.1"/>
    </source>
</evidence>
<dbReference type="FunFam" id="3.40.50.720:FF:000047">
    <property type="entry name" value="NADP-dependent L-serine/L-allo-threonine dehydrogenase"/>
    <property type="match status" value="1"/>
</dbReference>
<sequence>MQKQALITGATSGIGRATALRLAKEGYAVIATGRRADRLATLRAEIEAAGGRCTTLAFDVRSEEEVRRNLSPLENIDLLVNNAGLAAGLEHVDLGDTRDWDAMIDTNVKGLLYVTRVIAPKMVAAGRGHIFNIGSIAGTEAYENGAVYCASKHAVHAISQSMRADLLSAGIKVTEIRPGMVETEFSEVRFHGDKKRADAVYDGVEPLTGADIAEAIAWAAQLPAHMNVNDMVLMPSQQAGAYYTHRKTKQTTL</sequence>
<dbReference type="InterPro" id="IPR036291">
    <property type="entry name" value="NAD(P)-bd_dom_sf"/>
</dbReference>
<reference evidence="4 5" key="1">
    <citation type="journal article" date="2019" name="Nat. Med.">
        <title>A library of human gut bacterial isolates paired with longitudinal multiomics data enables mechanistic microbiome research.</title>
        <authorList>
            <person name="Poyet M."/>
            <person name="Groussin M."/>
            <person name="Gibbons S.M."/>
            <person name="Avila-Pacheco J."/>
            <person name="Jiang X."/>
            <person name="Kearney S.M."/>
            <person name="Perrotta A.R."/>
            <person name="Berdy B."/>
            <person name="Zhao S."/>
            <person name="Lieberman T.D."/>
            <person name="Swanson P.K."/>
            <person name="Smith M."/>
            <person name="Roesemann S."/>
            <person name="Alexander J.E."/>
            <person name="Rich S.A."/>
            <person name="Livny J."/>
            <person name="Vlamakis H."/>
            <person name="Clish C."/>
            <person name="Bullock K."/>
            <person name="Deik A."/>
            <person name="Scott J."/>
            <person name="Pierce K.A."/>
            <person name="Xavier R.J."/>
            <person name="Alm E.J."/>
        </authorList>
    </citation>
    <scope>NUCLEOTIDE SEQUENCE [LARGE SCALE GENOMIC DNA]</scope>
    <source>
        <strain evidence="4 5">BIOML-A2</strain>
    </source>
</reference>
<dbReference type="PRINTS" id="PR00081">
    <property type="entry name" value="GDHRDH"/>
</dbReference>
<keyword evidence="2" id="KW-0560">Oxidoreductase</keyword>
<dbReference type="PROSITE" id="PS00061">
    <property type="entry name" value="ADH_SHORT"/>
    <property type="match status" value="1"/>
</dbReference>
<dbReference type="GO" id="GO:0016616">
    <property type="term" value="F:oxidoreductase activity, acting on the CH-OH group of donors, NAD or NADP as acceptor"/>
    <property type="evidence" value="ECO:0007669"/>
    <property type="project" value="UniProtKB-ARBA"/>
</dbReference>
<dbReference type="EMBL" id="VVXK01000001">
    <property type="protein sequence ID" value="KAA2371957.1"/>
    <property type="molecule type" value="Genomic_DNA"/>
</dbReference>
<dbReference type="InterPro" id="IPR002347">
    <property type="entry name" value="SDR_fam"/>
</dbReference>
<evidence type="ECO:0000256" key="2">
    <source>
        <dbReference type="ARBA" id="ARBA00023002"/>
    </source>
</evidence>
<evidence type="ECO:0000313" key="5">
    <source>
        <dbReference type="Proteomes" id="UP000323567"/>
    </source>
</evidence>
<evidence type="ECO:0000256" key="3">
    <source>
        <dbReference type="RuleBase" id="RU000363"/>
    </source>
</evidence>
<organism evidence="4 5">
    <name type="scientific">Alistipes shahii</name>
    <dbReference type="NCBI Taxonomy" id="328814"/>
    <lineage>
        <taxon>Bacteria</taxon>
        <taxon>Pseudomonadati</taxon>
        <taxon>Bacteroidota</taxon>
        <taxon>Bacteroidia</taxon>
        <taxon>Bacteroidales</taxon>
        <taxon>Rikenellaceae</taxon>
        <taxon>Alistipes</taxon>
    </lineage>
</organism>